<dbReference type="NCBIfam" id="TIGR00350">
    <property type="entry name" value="lytR_cpsA_psr"/>
    <property type="match status" value="1"/>
</dbReference>
<comment type="function">
    <text evidence="10">Involved in SarA attenuation. Affects resistance to oxacillin and teicoplanin, as well as the synthesis of virulence factors.</text>
</comment>
<evidence type="ECO:0000256" key="8">
    <source>
        <dbReference type="ARBA" id="ARBA00023136"/>
    </source>
</evidence>
<evidence type="ECO:0000256" key="4">
    <source>
        <dbReference type="ARBA" id="ARBA00022692"/>
    </source>
</evidence>
<keyword evidence="7" id="KW-0805">Transcription regulation</keyword>
<protein>
    <recommendedName>
        <fullName evidence="11">Regulatory protein MsrR</fullName>
    </recommendedName>
</protein>
<name>A0ABW4SHH4_9BACL</name>
<comment type="caution">
    <text evidence="14">The sequence shown here is derived from an EMBL/GenBank/DDBJ whole genome shotgun (WGS) entry which is preliminary data.</text>
</comment>
<evidence type="ECO:0000256" key="9">
    <source>
        <dbReference type="ARBA" id="ARBA00023163"/>
    </source>
</evidence>
<keyword evidence="15" id="KW-1185">Reference proteome</keyword>
<evidence type="ECO:0000256" key="3">
    <source>
        <dbReference type="ARBA" id="ARBA00022475"/>
    </source>
</evidence>
<dbReference type="Gene3D" id="3.40.630.190">
    <property type="entry name" value="LCP protein"/>
    <property type="match status" value="1"/>
</dbReference>
<evidence type="ECO:0000256" key="2">
    <source>
        <dbReference type="ARBA" id="ARBA00006068"/>
    </source>
</evidence>
<evidence type="ECO:0000256" key="11">
    <source>
        <dbReference type="ARBA" id="ARBA00040752"/>
    </source>
</evidence>
<comment type="similarity">
    <text evidence="2">Belongs to the LytR/CpsA/Psr (LCP) family.</text>
</comment>
<proteinExistence type="inferred from homology"/>
<dbReference type="InterPro" id="IPR050922">
    <property type="entry name" value="LytR/CpsA/Psr_CW_biosynth"/>
</dbReference>
<feature type="transmembrane region" description="Helical" evidence="12">
    <location>
        <begin position="21"/>
        <end position="38"/>
    </location>
</feature>
<feature type="domain" description="Cell envelope-related transcriptional attenuator" evidence="13">
    <location>
        <begin position="88"/>
        <end position="231"/>
    </location>
</feature>
<dbReference type="RefSeq" id="WP_381537995.1">
    <property type="nucleotide sequence ID" value="NZ_JBHUGI010000032.1"/>
</dbReference>
<keyword evidence="8 12" id="KW-0472">Membrane</keyword>
<reference evidence="15" key="1">
    <citation type="journal article" date="2019" name="Int. J. Syst. Evol. Microbiol.">
        <title>The Global Catalogue of Microorganisms (GCM) 10K type strain sequencing project: providing services to taxonomists for standard genome sequencing and annotation.</title>
        <authorList>
            <consortium name="The Broad Institute Genomics Platform"/>
            <consortium name="The Broad Institute Genome Sequencing Center for Infectious Disease"/>
            <person name="Wu L."/>
            <person name="Ma J."/>
        </authorList>
    </citation>
    <scope>NUCLEOTIDE SEQUENCE [LARGE SCALE GENOMIC DNA]</scope>
    <source>
        <strain evidence="15">CGMCC 4.7177</strain>
    </source>
</reference>
<evidence type="ECO:0000256" key="7">
    <source>
        <dbReference type="ARBA" id="ARBA00023015"/>
    </source>
</evidence>
<comment type="subcellular location">
    <subcellularLocation>
        <location evidence="1">Cell membrane</location>
        <topology evidence="1">Single-pass type II membrane protein</topology>
    </subcellularLocation>
</comment>
<dbReference type="InterPro" id="IPR004474">
    <property type="entry name" value="LytR_CpsA_psr"/>
</dbReference>
<keyword evidence="4 12" id="KW-0812">Transmembrane</keyword>
<dbReference type="EMBL" id="JBHUGI010000032">
    <property type="protein sequence ID" value="MFD1928551.1"/>
    <property type="molecule type" value="Genomic_DNA"/>
</dbReference>
<evidence type="ECO:0000256" key="10">
    <source>
        <dbReference type="ARBA" id="ARBA00037178"/>
    </source>
</evidence>
<evidence type="ECO:0000256" key="6">
    <source>
        <dbReference type="ARBA" id="ARBA00022989"/>
    </source>
</evidence>
<evidence type="ECO:0000313" key="15">
    <source>
        <dbReference type="Proteomes" id="UP001597218"/>
    </source>
</evidence>
<evidence type="ECO:0000313" key="14">
    <source>
        <dbReference type="EMBL" id="MFD1928551.1"/>
    </source>
</evidence>
<accession>A0ABW4SHH4</accession>
<evidence type="ECO:0000256" key="5">
    <source>
        <dbReference type="ARBA" id="ARBA00022968"/>
    </source>
</evidence>
<evidence type="ECO:0000256" key="1">
    <source>
        <dbReference type="ARBA" id="ARBA00004401"/>
    </source>
</evidence>
<dbReference type="Proteomes" id="UP001597218">
    <property type="component" value="Unassembled WGS sequence"/>
</dbReference>
<gene>
    <name evidence="14" type="ORF">ACFSFY_10975</name>
</gene>
<keyword evidence="3" id="KW-1003">Cell membrane</keyword>
<evidence type="ECO:0000259" key="13">
    <source>
        <dbReference type="Pfam" id="PF03816"/>
    </source>
</evidence>
<keyword evidence="5" id="KW-0735">Signal-anchor</keyword>
<dbReference type="PANTHER" id="PTHR33392">
    <property type="entry name" value="POLYISOPRENYL-TEICHOIC ACID--PEPTIDOGLYCAN TEICHOIC ACID TRANSFERASE TAGU"/>
    <property type="match status" value="1"/>
</dbReference>
<keyword evidence="6 12" id="KW-1133">Transmembrane helix</keyword>
<keyword evidence="9" id="KW-0804">Transcription</keyword>
<organism evidence="14 15">
    <name type="scientific">Sporosarcina siberiensis</name>
    <dbReference type="NCBI Taxonomy" id="1365606"/>
    <lineage>
        <taxon>Bacteria</taxon>
        <taxon>Bacillati</taxon>
        <taxon>Bacillota</taxon>
        <taxon>Bacilli</taxon>
        <taxon>Bacillales</taxon>
        <taxon>Caryophanaceae</taxon>
        <taxon>Sporosarcina</taxon>
    </lineage>
</organism>
<dbReference type="PANTHER" id="PTHR33392:SF8">
    <property type="entry name" value="REGULATORY PROTEIN MSRR"/>
    <property type="match status" value="1"/>
</dbReference>
<evidence type="ECO:0000256" key="12">
    <source>
        <dbReference type="SAM" id="Phobius"/>
    </source>
</evidence>
<dbReference type="Pfam" id="PF03816">
    <property type="entry name" value="LytR_cpsA_psr"/>
    <property type="match status" value="1"/>
</dbReference>
<sequence length="324" mass="36675">MKQLGRHDKNTRKRKKKTGRNIGIVTALLLLVGFYWFYQFNEGLSLSEDGSLKDKNDEFGIFDGPEPQFGEINILLLGSDARKEEDGRSDTLMIAHYNQDTKKMKIVSIMRDTYVEIPEYGMHKMNTAFTLGGPELVRQTIKENFDLDVHYYAMVDFNGFPKIADIIAPDGIEVDIPYAMSHGINMTLNPGVQKLDGDQLLGYVRFRHDHKNDFGRVERQQEVISKLKDEAVSVHSLLNLPKLLGAVNGYVDTNLEKMKMLSIGKGLIDESSGKIETLRLPVDSSYSNKRTNVGEVLDIDFEKNIDALTTFLDDSVETKITDED</sequence>